<organism evidence="8 9">
    <name type="scientific">Tursiops truncatus</name>
    <name type="common">Atlantic bottle-nosed dolphin</name>
    <name type="synonym">Delphinus truncatus</name>
    <dbReference type="NCBI Taxonomy" id="9739"/>
    <lineage>
        <taxon>Eukaryota</taxon>
        <taxon>Metazoa</taxon>
        <taxon>Chordata</taxon>
        <taxon>Craniata</taxon>
        <taxon>Vertebrata</taxon>
        <taxon>Euteleostomi</taxon>
        <taxon>Mammalia</taxon>
        <taxon>Eutheria</taxon>
        <taxon>Laurasiatheria</taxon>
        <taxon>Artiodactyla</taxon>
        <taxon>Whippomorpha</taxon>
        <taxon>Cetacea</taxon>
        <taxon>Odontoceti</taxon>
        <taxon>Delphinidae</taxon>
        <taxon>Tursiops</taxon>
    </lineage>
</organism>
<keyword evidence="4" id="KW-0479">Metal-binding</keyword>
<keyword evidence="8" id="KW-1185">Reference proteome</keyword>
<keyword evidence="3" id="KW-0964">Secreted</keyword>
<dbReference type="GO" id="GO:0005509">
    <property type="term" value="F:calcium ion binding"/>
    <property type="evidence" value="ECO:0007669"/>
    <property type="project" value="InterPro"/>
</dbReference>
<dbReference type="SMART" id="SM00085">
    <property type="entry name" value="PA2c"/>
    <property type="match status" value="1"/>
</dbReference>
<protein>
    <submittedName>
        <fullName evidence="9">Inactive group IIC secretory phospholipase A2</fullName>
    </submittedName>
</protein>
<dbReference type="InterPro" id="IPR016090">
    <property type="entry name" value="PLA2-like_dom"/>
</dbReference>
<dbReference type="GO" id="GO:0005576">
    <property type="term" value="C:extracellular region"/>
    <property type="evidence" value="ECO:0007669"/>
    <property type="project" value="UniProtKB-SubCell"/>
</dbReference>
<dbReference type="GO" id="GO:0004623">
    <property type="term" value="F:phospholipase A2 activity"/>
    <property type="evidence" value="ECO:0007669"/>
    <property type="project" value="InterPro"/>
</dbReference>
<dbReference type="Gene3D" id="1.20.90.10">
    <property type="entry name" value="Phospholipase A2 domain"/>
    <property type="match status" value="1"/>
</dbReference>
<comment type="subcellular location">
    <subcellularLocation>
        <location evidence="1">Secreted</location>
    </subcellularLocation>
</comment>
<evidence type="ECO:0000256" key="3">
    <source>
        <dbReference type="ARBA" id="ARBA00022525"/>
    </source>
</evidence>
<accession>A0A6J3PXH6</accession>
<dbReference type="AlphaFoldDB" id="A0A6J3PXH6"/>
<dbReference type="GO" id="GO:0016042">
    <property type="term" value="P:lipid catabolic process"/>
    <property type="evidence" value="ECO:0007669"/>
    <property type="project" value="InterPro"/>
</dbReference>
<evidence type="ECO:0000256" key="6">
    <source>
        <dbReference type="RuleBase" id="RU003654"/>
    </source>
</evidence>
<dbReference type="GO" id="GO:0050482">
    <property type="term" value="P:arachidonate secretion"/>
    <property type="evidence" value="ECO:0007669"/>
    <property type="project" value="InterPro"/>
</dbReference>
<dbReference type="PRINTS" id="PR00389">
    <property type="entry name" value="PHPHLIPASEA2"/>
</dbReference>
<feature type="binding site" evidence="4">
    <location>
        <position position="33"/>
    </location>
    <ligand>
        <name>Ca(2+)</name>
        <dbReference type="ChEBI" id="CHEBI:29108"/>
    </ligand>
</feature>
<evidence type="ECO:0000259" key="7">
    <source>
        <dbReference type="SMART" id="SM00085"/>
    </source>
</evidence>
<feature type="binding site" evidence="4">
    <location>
        <position position="35"/>
    </location>
    <ligand>
        <name>Ca(2+)</name>
        <dbReference type="ChEBI" id="CHEBI:29108"/>
    </ligand>
</feature>
<dbReference type="Proteomes" id="UP000245320">
    <property type="component" value="Chromosome 1"/>
</dbReference>
<dbReference type="RefSeq" id="XP_033694780.1">
    <property type="nucleotide sequence ID" value="XM_033838889.1"/>
</dbReference>
<gene>
    <name evidence="9" type="primary">PLA2G2C</name>
</gene>
<name>A0A6J3PXH6_TURTR</name>
<keyword evidence="4" id="KW-0106">Calcium</keyword>
<dbReference type="GO" id="GO:0006644">
    <property type="term" value="P:phospholipid metabolic process"/>
    <property type="evidence" value="ECO:0007669"/>
    <property type="project" value="InterPro"/>
</dbReference>
<dbReference type="Pfam" id="PF00068">
    <property type="entry name" value="Phospholip_A2_1"/>
    <property type="match status" value="1"/>
</dbReference>
<dbReference type="SUPFAM" id="SSF48619">
    <property type="entry name" value="Phospholipase A2, PLA2"/>
    <property type="match status" value="1"/>
</dbReference>
<reference evidence="9" key="1">
    <citation type="submission" date="2025-08" db="UniProtKB">
        <authorList>
            <consortium name="RefSeq"/>
        </authorList>
    </citation>
    <scope>IDENTIFICATION</scope>
    <source>
        <tissue evidence="9">Spleen</tissue>
    </source>
</reference>
<sequence length="126" mass="13864">MAPTHGSFWQFQRMVKHITGQRAFFSNYGYGCYCGPGGVGVPMDDTASPVAEKLKQLSFQLVLNGYRFRVANGTVVFECALGPGVGCLCGLRACECDTQSASKRTCPNFKRFFSSWPRCGRSKPQC</sequence>
<dbReference type="FunCoup" id="A0A6J3PXH6">
    <property type="interactions" value="192"/>
</dbReference>
<dbReference type="CTD" id="391013"/>
<dbReference type="InParanoid" id="A0A6J3PXH6"/>
<dbReference type="OrthoDB" id="5841574at2759"/>
<feature type="domain" description="Phospholipase A2-like central" evidence="7">
    <location>
        <begin position="7"/>
        <end position="120"/>
    </location>
</feature>
<feature type="disulfide bond" evidence="5">
    <location>
        <begin position="79"/>
        <end position="94"/>
    </location>
</feature>
<comment type="similarity">
    <text evidence="2 6">Belongs to the phospholipase A2 family.</text>
</comment>
<dbReference type="InterPro" id="IPR001211">
    <property type="entry name" value="PLA2"/>
</dbReference>
<feature type="binding site" evidence="4">
    <location>
        <position position="37"/>
    </location>
    <ligand>
        <name>Ca(2+)</name>
        <dbReference type="ChEBI" id="CHEBI:29108"/>
    </ligand>
</feature>
<proteinExistence type="inferred from homology"/>
<comment type="cofactor">
    <cofactor evidence="4">
        <name>Ca(2+)</name>
        <dbReference type="ChEBI" id="CHEBI:29108"/>
    </cofactor>
    <text evidence="4">Binds 1 Ca(2+) ion per subunit.</text>
</comment>
<keyword evidence="5" id="KW-1015">Disulfide bond</keyword>
<evidence type="ECO:0000256" key="1">
    <source>
        <dbReference type="ARBA" id="ARBA00004613"/>
    </source>
</evidence>
<evidence type="ECO:0000313" key="9">
    <source>
        <dbReference type="RefSeq" id="XP_033694780.1"/>
    </source>
</evidence>
<evidence type="ECO:0000256" key="5">
    <source>
        <dbReference type="PIRSR" id="PIRSR601211-3"/>
    </source>
</evidence>
<dbReference type="InterPro" id="IPR036444">
    <property type="entry name" value="PLipase_A2_dom_sf"/>
</dbReference>
<evidence type="ECO:0000256" key="2">
    <source>
        <dbReference type="ARBA" id="ARBA00007056"/>
    </source>
</evidence>
<evidence type="ECO:0000256" key="4">
    <source>
        <dbReference type="PIRSR" id="PIRSR601211-2"/>
    </source>
</evidence>
<evidence type="ECO:0000313" key="8">
    <source>
        <dbReference type="Proteomes" id="UP000245320"/>
    </source>
</evidence>